<dbReference type="PANTHER" id="PTHR12072:SF4">
    <property type="entry name" value="CWF19-LIKE PROTEIN 1"/>
    <property type="match status" value="1"/>
</dbReference>
<proteinExistence type="predicted"/>
<evidence type="ECO:0000313" key="3">
    <source>
        <dbReference type="Proteomes" id="UP001497383"/>
    </source>
</evidence>
<dbReference type="Pfam" id="PF04677">
    <property type="entry name" value="CwfJ_C_1"/>
    <property type="match status" value="1"/>
</dbReference>
<dbReference type="SUPFAM" id="SSF54197">
    <property type="entry name" value="HIT-like"/>
    <property type="match status" value="1"/>
</dbReference>
<accession>A0ABP0ZN89</accession>
<dbReference type="EMBL" id="OZ022407">
    <property type="protein sequence ID" value="CAK9438586.1"/>
    <property type="molecule type" value="Genomic_DNA"/>
</dbReference>
<dbReference type="PANTHER" id="PTHR12072">
    <property type="entry name" value="CWF19, CELL CYCLE CONTROL PROTEIN"/>
    <property type="match status" value="1"/>
</dbReference>
<protein>
    <recommendedName>
        <fullName evidence="1">Cwf19-like C-terminal domain-containing protein</fullName>
    </recommendedName>
</protein>
<organism evidence="2 3">
    <name type="scientific">Lodderomyces beijingensis</name>
    <dbReference type="NCBI Taxonomy" id="1775926"/>
    <lineage>
        <taxon>Eukaryota</taxon>
        <taxon>Fungi</taxon>
        <taxon>Dikarya</taxon>
        <taxon>Ascomycota</taxon>
        <taxon>Saccharomycotina</taxon>
        <taxon>Pichiomycetes</taxon>
        <taxon>Debaryomycetaceae</taxon>
        <taxon>Candida/Lodderomyces clade</taxon>
        <taxon>Lodderomyces</taxon>
    </lineage>
</organism>
<reference evidence="2 3" key="1">
    <citation type="submission" date="2024-03" db="EMBL/GenBank/DDBJ databases">
        <authorList>
            <person name="Brejova B."/>
        </authorList>
    </citation>
    <scope>NUCLEOTIDE SEQUENCE [LARGE SCALE GENOMIC DNA]</scope>
    <source>
        <strain evidence="2 3">CBS 14171</strain>
    </source>
</reference>
<dbReference type="InterPro" id="IPR006768">
    <property type="entry name" value="Cwf19-like_C_dom-1"/>
</dbReference>
<evidence type="ECO:0000313" key="2">
    <source>
        <dbReference type="EMBL" id="CAK9438586.1"/>
    </source>
</evidence>
<name>A0ABP0ZN89_9ASCO</name>
<dbReference type="InterPro" id="IPR036265">
    <property type="entry name" value="HIT-like_sf"/>
</dbReference>
<keyword evidence="3" id="KW-1185">Reference proteome</keyword>
<dbReference type="GeneID" id="92208006"/>
<dbReference type="InterPro" id="IPR040194">
    <property type="entry name" value="Cwf19-like"/>
</dbReference>
<dbReference type="Proteomes" id="UP001497383">
    <property type="component" value="Chromosome 3"/>
</dbReference>
<evidence type="ECO:0000259" key="1">
    <source>
        <dbReference type="Pfam" id="PF04677"/>
    </source>
</evidence>
<feature type="domain" description="Cwf19-like C-terminal" evidence="1">
    <location>
        <begin position="255"/>
        <end position="379"/>
    </location>
</feature>
<sequence length="460" mass="52021">MAAETTKILVANPSPDNLEKVLERCNVQNDKNGPFAATVLLGDVIPENHHLPSTELNESMYFTRGYNGISDEVEAKAEAQSQEAGNASSLVDVAENLTYVKPPYSLIKLVSGTTMLILSGPLTQELVTRISNVKQKIDLLVSYKWPLAIAEKEMFLQVGDEVVDEVVKLVKPRYHFAVGTSEGKFYEHEPFRWISGEVTRFISLGQEGGKEKWYYAFTISGGDGDDQHEVETVENPFSRKRKCAEDTPSLSSVAKRKKPKTVTPDECFFCLSNPTTETHMIVSIGSHSYLTVAKGPLTRSNKDLSFSGHGILIPIKHIPSIGDEDEQVKSELKTFESTLVRAFAEQRPFLKLIFYELSKHDNVHHNVQFLPVYEKMLDKFAKSLAFRTKLNNDKFKRNQILKFQEFANPQDEALLSIENSHDFIKFIIHFSPEQSKIYIAKLARDKPVDVHQGNDRLRRI</sequence>
<dbReference type="RefSeq" id="XP_066829748.1">
    <property type="nucleotide sequence ID" value="XM_066972851.1"/>
</dbReference>
<gene>
    <name evidence="2" type="ORF">LODBEIA_P28100</name>
</gene>